<keyword evidence="3 14" id="KW-0813">Transport</keyword>
<dbReference type="GO" id="GO:0015344">
    <property type="term" value="F:siderophore uptake transmembrane transporter activity"/>
    <property type="evidence" value="ECO:0007669"/>
    <property type="project" value="TreeGrafter"/>
</dbReference>
<comment type="subcellular location">
    <subcellularLocation>
        <location evidence="1 14">Cell outer membrane</location>
        <topology evidence="1 14">Multi-pass membrane protein</topology>
    </subcellularLocation>
</comment>
<reference evidence="18 19" key="1">
    <citation type="submission" date="2021-03" db="EMBL/GenBank/DDBJ databases">
        <title>Draft genome sequence of Janthinobacterium sp. strain PLB02 isolated from infected primmorphs (Lubomirskia baicalensis).</title>
        <authorList>
            <person name="Chernogor L.I."/>
            <person name="Belikov S.I."/>
            <person name="Petrushin I.S."/>
        </authorList>
    </citation>
    <scope>NUCLEOTIDE SEQUENCE [LARGE SCALE GENOMIC DNA]</scope>
    <source>
        <strain evidence="18 19">PLB02</strain>
    </source>
</reference>
<evidence type="ECO:0000256" key="1">
    <source>
        <dbReference type="ARBA" id="ARBA00004571"/>
    </source>
</evidence>
<evidence type="ECO:0000256" key="9">
    <source>
        <dbReference type="ARBA" id="ARBA00023065"/>
    </source>
</evidence>
<dbReference type="InterPro" id="IPR010105">
    <property type="entry name" value="TonB_sidphr_rcpt"/>
</dbReference>
<dbReference type="InterPro" id="IPR037066">
    <property type="entry name" value="Plug_dom_sf"/>
</dbReference>
<evidence type="ECO:0000259" key="17">
    <source>
        <dbReference type="SMART" id="SM00965"/>
    </source>
</evidence>
<dbReference type="SUPFAM" id="SSF56935">
    <property type="entry name" value="Porins"/>
    <property type="match status" value="1"/>
</dbReference>
<evidence type="ECO:0000256" key="11">
    <source>
        <dbReference type="ARBA" id="ARBA00023136"/>
    </source>
</evidence>
<keyword evidence="5" id="KW-0410">Iron transport</keyword>
<dbReference type="AlphaFoldDB" id="A0AAJ4MN28"/>
<evidence type="ECO:0000313" key="18">
    <source>
        <dbReference type="EMBL" id="QSX93939.1"/>
    </source>
</evidence>
<accession>A0AAJ4MN28</accession>
<evidence type="ECO:0000256" key="13">
    <source>
        <dbReference type="ARBA" id="ARBA00023237"/>
    </source>
</evidence>
<dbReference type="InterPro" id="IPR011662">
    <property type="entry name" value="Secretin/TonB_short_N"/>
</dbReference>
<dbReference type="NCBIfam" id="TIGR01783">
    <property type="entry name" value="TonB-siderophor"/>
    <property type="match status" value="1"/>
</dbReference>
<evidence type="ECO:0000256" key="7">
    <source>
        <dbReference type="ARBA" id="ARBA00022729"/>
    </source>
</evidence>
<dbReference type="PROSITE" id="PS52016">
    <property type="entry name" value="TONB_DEPENDENT_REC_3"/>
    <property type="match status" value="1"/>
</dbReference>
<dbReference type="EMBL" id="CP071520">
    <property type="protein sequence ID" value="QSX93939.1"/>
    <property type="molecule type" value="Genomic_DNA"/>
</dbReference>
<dbReference type="FunFam" id="2.170.130.10:FF:000010">
    <property type="entry name" value="Ferripyoverdine receptor"/>
    <property type="match status" value="1"/>
</dbReference>
<dbReference type="RefSeq" id="WP_151094886.1">
    <property type="nucleotide sequence ID" value="NZ_CP071520.1"/>
</dbReference>
<organism evidence="18 19">
    <name type="scientific">Janthinobacterium lividum</name>
    <dbReference type="NCBI Taxonomy" id="29581"/>
    <lineage>
        <taxon>Bacteria</taxon>
        <taxon>Pseudomonadati</taxon>
        <taxon>Pseudomonadota</taxon>
        <taxon>Betaproteobacteria</taxon>
        <taxon>Burkholderiales</taxon>
        <taxon>Oxalobacteraceae</taxon>
        <taxon>Janthinobacterium</taxon>
    </lineage>
</organism>
<sequence>MPPLLMRQIPLAVMLLSCAVPAVLAQTPSVQIAPATVRYDVPAQSLNASLIAIASRGGVRISIDADLARGVSGAAVQGDFTAEQALRRALQGTQLALLKTGSGVYTVQAAAPQASAVQPEATMPEVIITTNYLGQVTEDTGSYTTGAVSTANRLVLSPRETPHAVSVVTRQQMDDFGLVQLSEVLSHTPGVYVQHIDSERTIYYARGFSLDNFSYDGLPWTRDASLNLGESLANMDLYDRVEVLKGANALMSGAGTPGATVNLIRKKPTRELRALADLSAGSWSNYRGMVDVGGPLNDSGSVRARAVASYQDKHSFVDRYQRRSELAYGTLEADLSPRTLLTVGADYQHTVPRNSDWGGAPLFDADGKRFTMPRSFNGAPTWSTQQTEAKSVFASLEHTFDNGWLANLRLIHQANALYAPVAYLDGFPKADGSGTSVTARQYNSDATSNGLDMYAKGPFTLLGRTHELVVGANAYRKQSDDVFSPYSFIKVDNIYTYRGIVAEPKWELDTAREVIRQKAVYATGRFSLPQGVHVIVGGRLSSYVNPTADIDESSIFTPYAGLTWDFAPDLTAFASYSDIFSPQNSRDVDNRTLDPMLGKNIEAGVKGVFLNGRLNASAAAFEVRQDNYAEYVDAVNKVTGMDAYRAIDGVRSRGVELEVSGQLMPGWQLQAGYTHKIARDASGKVNTLAPEDQLSLYSTWQPMPRLTVGGGARWQSRTWQKTRAVRGGTTTVHQGSYAVFDAMARYQISDRLAVSLNLNNLGDRTYYGISTGRRVSYGDPRNAMLSLSYRY</sequence>
<evidence type="ECO:0000256" key="8">
    <source>
        <dbReference type="ARBA" id="ARBA00023004"/>
    </source>
</evidence>
<keyword evidence="13 14" id="KW-0998">Cell outer membrane</keyword>
<keyword evidence="10 15" id="KW-0798">TonB box</keyword>
<comment type="similarity">
    <text evidence="2 14 15">Belongs to the TonB-dependent receptor family.</text>
</comment>
<dbReference type="InterPro" id="IPR036942">
    <property type="entry name" value="Beta-barrel_TonB_sf"/>
</dbReference>
<feature type="signal peptide" evidence="16">
    <location>
        <begin position="1"/>
        <end position="25"/>
    </location>
</feature>
<keyword evidence="9" id="KW-0406">Ion transport</keyword>
<evidence type="ECO:0000256" key="15">
    <source>
        <dbReference type="RuleBase" id="RU003357"/>
    </source>
</evidence>
<evidence type="ECO:0000256" key="4">
    <source>
        <dbReference type="ARBA" id="ARBA00022452"/>
    </source>
</evidence>
<dbReference type="Gene3D" id="2.170.130.10">
    <property type="entry name" value="TonB-dependent receptor, plug domain"/>
    <property type="match status" value="1"/>
</dbReference>
<evidence type="ECO:0000256" key="14">
    <source>
        <dbReference type="PROSITE-ProRule" id="PRU01360"/>
    </source>
</evidence>
<evidence type="ECO:0000256" key="6">
    <source>
        <dbReference type="ARBA" id="ARBA00022692"/>
    </source>
</evidence>
<evidence type="ECO:0000313" key="19">
    <source>
        <dbReference type="Proteomes" id="UP000662821"/>
    </source>
</evidence>
<protein>
    <submittedName>
        <fullName evidence="18">TonB-dependent siderophore receptor</fullName>
    </submittedName>
</protein>
<keyword evidence="8" id="KW-0408">Iron</keyword>
<dbReference type="InterPro" id="IPR012910">
    <property type="entry name" value="Plug_dom"/>
</dbReference>
<keyword evidence="6 14" id="KW-0812">Transmembrane</keyword>
<dbReference type="Pfam" id="PF07715">
    <property type="entry name" value="Plug"/>
    <property type="match status" value="1"/>
</dbReference>
<dbReference type="GO" id="GO:0038023">
    <property type="term" value="F:signaling receptor activity"/>
    <property type="evidence" value="ECO:0007669"/>
    <property type="project" value="InterPro"/>
</dbReference>
<dbReference type="CDD" id="cd01347">
    <property type="entry name" value="ligand_gated_channel"/>
    <property type="match status" value="1"/>
</dbReference>
<dbReference type="GO" id="GO:0009279">
    <property type="term" value="C:cell outer membrane"/>
    <property type="evidence" value="ECO:0007669"/>
    <property type="project" value="UniProtKB-SubCell"/>
</dbReference>
<name>A0AAJ4MN28_9BURK</name>
<keyword evidence="12 18" id="KW-0675">Receptor</keyword>
<dbReference type="Gene3D" id="2.40.170.20">
    <property type="entry name" value="TonB-dependent receptor, beta-barrel domain"/>
    <property type="match status" value="1"/>
</dbReference>
<evidence type="ECO:0000256" key="16">
    <source>
        <dbReference type="SAM" id="SignalP"/>
    </source>
</evidence>
<dbReference type="PROSITE" id="PS51257">
    <property type="entry name" value="PROKAR_LIPOPROTEIN"/>
    <property type="match status" value="1"/>
</dbReference>
<dbReference type="InterPro" id="IPR039426">
    <property type="entry name" value="TonB-dep_rcpt-like"/>
</dbReference>
<dbReference type="GO" id="GO:0015891">
    <property type="term" value="P:siderophore transport"/>
    <property type="evidence" value="ECO:0007669"/>
    <property type="project" value="InterPro"/>
</dbReference>
<evidence type="ECO:0000256" key="10">
    <source>
        <dbReference type="ARBA" id="ARBA00023077"/>
    </source>
</evidence>
<feature type="chain" id="PRO_5042464283" evidence="16">
    <location>
        <begin position="26"/>
        <end position="791"/>
    </location>
</feature>
<evidence type="ECO:0000256" key="5">
    <source>
        <dbReference type="ARBA" id="ARBA00022496"/>
    </source>
</evidence>
<dbReference type="Proteomes" id="UP000662821">
    <property type="component" value="Chromosome"/>
</dbReference>
<dbReference type="Gene3D" id="3.55.50.30">
    <property type="match status" value="1"/>
</dbReference>
<dbReference type="InterPro" id="IPR000531">
    <property type="entry name" value="Beta-barrel_TonB"/>
</dbReference>
<proteinExistence type="inferred from homology"/>
<dbReference type="SMART" id="SM00965">
    <property type="entry name" value="STN"/>
    <property type="match status" value="1"/>
</dbReference>
<feature type="domain" description="Secretin/TonB short N-terminal" evidence="17">
    <location>
        <begin position="59"/>
        <end position="110"/>
    </location>
</feature>
<keyword evidence="7 16" id="KW-0732">Signal</keyword>
<keyword evidence="11 14" id="KW-0472">Membrane</keyword>
<gene>
    <name evidence="18" type="ORF">J3P46_14240</name>
</gene>
<evidence type="ECO:0000256" key="2">
    <source>
        <dbReference type="ARBA" id="ARBA00009810"/>
    </source>
</evidence>
<dbReference type="Pfam" id="PF00593">
    <property type="entry name" value="TonB_dep_Rec_b-barrel"/>
    <property type="match status" value="1"/>
</dbReference>
<evidence type="ECO:0000256" key="3">
    <source>
        <dbReference type="ARBA" id="ARBA00022448"/>
    </source>
</evidence>
<dbReference type="PANTHER" id="PTHR32552">
    <property type="entry name" value="FERRICHROME IRON RECEPTOR-RELATED"/>
    <property type="match status" value="1"/>
</dbReference>
<evidence type="ECO:0000256" key="12">
    <source>
        <dbReference type="ARBA" id="ARBA00023170"/>
    </source>
</evidence>
<keyword evidence="4 14" id="KW-1134">Transmembrane beta strand</keyword>
<dbReference type="PANTHER" id="PTHR32552:SF74">
    <property type="entry name" value="HYDROXAMATE SIDEROPHORE RECEPTOR FHUE"/>
    <property type="match status" value="1"/>
</dbReference>